<keyword evidence="4" id="KW-0143">Chaperone</keyword>
<comment type="subcellular location">
    <subcellularLocation>
        <location evidence="1">Cytoplasm</location>
        <location evidence="1">Cytosol</location>
    </subcellularLocation>
</comment>
<reference evidence="6" key="1">
    <citation type="journal article" date="2018" name="Genome Biol.">
        <title>SKESA: strategic k-mer extension for scrupulous assemblies.</title>
        <authorList>
            <person name="Souvorov A."/>
            <person name="Agarwala R."/>
            <person name="Lipman D.J."/>
        </authorList>
    </citation>
    <scope>NUCLEOTIDE SEQUENCE</scope>
    <source>
        <strain evidence="6">Morganella morganii ARLG-3209</strain>
    </source>
</reference>
<dbReference type="EMBL" id="DACSWI010000014">
    <property type="protein sequence ID" value="HAT3810668.1"/>
    <property type="molecule type" value="Genomic_DNA"/>
</dbReference>
<dbReference type="Proteomes" id="UP000865968">
    <property type="component" value="Unassembled WGS sequence"/>
</dbReference>
<accession>A0AAN5S1F6</accession>
<evidence type="ECO:0000313" key="7">
    <source>
        <dbReference type="Proteomes" id="UP000865968"/>
    </source>
</evidence>
<dbReference type="InterPro" id="IPR008622">
    <property type="entry name" value="FliT"/>
</dbReference>
<gene>
    <name evidence="6" type="ORF">I8608_003567</name>
</gene>
<keyword evidence="6" id="KW-0969">Cilium</keyword>
<keyword evidence="2" id="KW-0963">Cytoplasm</keyword>
<keyword evidence="6" id="KW-0282">Flagellum</keyword>
<organism evidence="6 7">
    <name type="scientific">Morganella morganii</name>
    <name type="common">Proteus morganii</name>
    <dbReference type="NCBI Taxonomy" id="582"/>
    <lineage>
        <taxon>Bacteria</taxon>
        <taxon>Pseudomonadati</taxon>
        <taxon>Pseudomonadota</taxon>
        <taxon>Gammaproteobacteria</taxon>
        <taxon>Enterobacterales</taxon>
        <taxon>Morganellaceae</taxon>
        <taxon>Morganella</taxon>
    </lineage>
</organism>
<keyword evidence="3" id="KW-1005">Bacterial flagellum biogenesis</keyword>
<comment type="caution">
    <text evidence="6">The sequence shown here is derived from an EMBL/GenBank/DDBJ whole genome shotgun (WGS) entry which is preliminary data.</text>
</comment>
<evidence type="ECO:0000256" key="2">
    <source>
        <dbReference type="ARBA" id="ARBA00022490"/>
    </source>
</evidence>
<name>A0AAN5S1F6_MORMO</name>
<evidence type="ECO:0000256" key="3">
    <source>
        <dbReference type="ARBA" id="ARBA00022795"/>
    </source>
</evidence>
<evidence type="ECO:0000256" key="1">
    <source>
        <dbReference type="ARBA" id="ARBA00004514"/>
    </source>
</evidence>
<dbReference type="Pfam" id="PF05400">
    <property type="entry name" value="FliT"/>
    <property type="match status" value="1"/>
</dbReference>
<dbReference type="AlphaFoldDB" id="A0AAN5S1F6"/>
<keyword evidence="6" id="KW-0966">Cell projection</keyword>
<evidence type="ECO:0000313" key="6">
    <source>
        <dbReference type="EMBL" id="HAT3810668.1"/>
    </source>
</evidence>
<dbReference type="Gene3D" id="1.20.58.380">
    <property type="entry name" value="Flagellar protein flit"/>
    <property type="match status" value="1"/>
</dbReference>
<dbReference type="RefSeq" id="WP_274371357.1">
    <property type="nucleotide sequence ID" value="NZ_JAKMWI010000017.1"/>
</dbReference>
<sequence>MNKTTSACFQDVYKENLSLLEMAREERWDEFAEQAERYVIMIHDVFGMEIDELDSEGKRSLLKIMQDIQDNEKEMTDKLKQRLSFLRENMSRLHHGNKCSQLYSNQFISVKQNYR</sequence>
<dbReference type="GO" id="GO:0044781">
    <property type="term" value="P:bacterial-type flagellum organization"/>
    <property type="evidence" value="ECO:0007669"/>
    <property type="project" value="UniProtKB-KW"/>
</dbReference>
<protein>
    <recommendedName>
        <fullName evidence="5">Flagellar protein FliT</fullName>
    </recommendedName>
</protein>
<reference evidence="6" key="2">
    <citation type="submission" date="2020-10" db="EMBL/GenBank/DDBJ databases">
        <authorList>
            <consortium name="NCBI Pathogen Detection Project"/>
        </authorList>
    </citation>
    <scope>NUCLEOTIDE SEQUENCE</scope>
    <source>
        <strain evidence="6">Morganella morganii ARLG-3209</strain>
    </source>
</reference>
<evidence type="ECO:0000256" key="5">
    <source>
        <dbReference type="ARBA" id="ARBA00093797"/>
    </source>
</evidence>
<evidence type="ECO:0000256" key="4">
    <source>
        <dbReference type="ARBA" id="ARBA00023186"/>
    </source>
</evidence>
<proteinExistence type="predicted"/>